<dbReference type="EMBL" id="CANTUO010000002">
    <property type="protein sequence ID" value="CAI5757917.1"/>
    <property type="molecule type" value="Genomic_DNA"/>
</dbReference>
<dbReference type="NCBIfam" id="TIGR01456">
    <property type="entry name" value="CECR5"/>
    <property type="match status" value="1"/>
</dbReference>
<evidence type="ECO:0000313" key="2">
    <source>
        <dbReference type="Proteomes" id="UP001152885"/>
    </source>
</evidence>
<organism evidence="1 2">
    <name type="scientific">Candida verbasci</name>
    <dbReference type="NCBI Taxonomy" id="1227364"/>
    <lineage>
        <taxon>Eukaryota</taxon>
        <taxon>Fungi</taxon>
        <taxon>Dikarya</taxon>
        <taxon>Ascomycota</taxon>
        <taxon>Saccharomycotina</taxon>
        <taxon>Pichiomycetes</taxon>
        <taxon>Debaryomycetaceae</taxon>
        <taxon>Candida/Lodderomyces clade</taxon>
        <taxon>Candida</taxon>
    </lineage>
</organism>
<dbReference type="Pfam" id="PF13242">
    <property type="entry name" value="Hydrolase_like"/>
    <property type="match status" value="1"/>
</dbReference>
<reference evidence="1" key="1">
    <citation type="submission" date="2022-12" db="EMBL/GenBank/DDBJ databases">
        <authorList>
            <person name="Brejova B."/>
        </authorList>
    </citation>
    <scope>NUCLEOTIDE SEQUENCE</scope>
</reference>
<sequence length="378" mass="42974">MFRNRFYSSIPRSLTRSIHIAASLRSNFAFVFDIDGVLIRGEKPIPQAKTALQLLNKHKIPYILMTNGGGVHEYEKAQEVERIHDNEIKIDPLQIVQSHTPMKALATSSNSFNRVLVVGGVNDNARKVALDYGFKDVIIPMDIVLTEPSISPHHTYSIEQLEKFATKMDLAKPIEAILVFNDPRDMSTDIQIVMDLLNSKHGLIGTKRDIYKVRDKKDPSIPIIFSNNDFVYSNDFSLPRFGQGAYRIIIKELYKEVMGLKEGENLNSLIMGKPFKIQYDFAHHVLINWQKEEKDTFPSLGHTPSSTPFKQIYMVGDNPASDIEGANLHGWESILLRTGVYKDEDWDYIKAKPTVGVFDNVEDAIRKVLQDHGMKVDE</sequence>
<evidence type="ECO:0000313" key="1">
    <source>
        <dbReference type="EMBL" id="CAI5757917.1"/>
    </source>
</evidence>
<protein>
    <submittedName>
        <fullName evidence="1">Uncharacterized protein</fullName>
    </submittedName>
</protein>
<dbReference type="Gene3D" id="3.40.50.1000">
    <property type="entry name" value="HAD superfamily/HAD-like"/>
    <property type="match status" value="2"/>
</dbReference>
<dbReference type="PANTHER" id="PTHR14269:SF57">
    <property type="entry name" value="SUPERFAMILY HYDROLASE, PUTATIVE (AFU_ORTHOLOGUE AFUA_2G02580)-RELATED"/>
    <property type="match status" value="1"/>
</dbReference>
<dbReference type="NCBIfam" id="TIGR01460">
    <property type="entry name" value="HAD-SF-IIA"/>
    <property type="match status" value="1"/>
</dbReference>
<dbReference type="OrthoDB" id="10251048at2759"/>
<dbReference type="SUPFAM" id="SSF56784">
    <property type="entry name" value="HAD-like"/>
    <property type="match status" value="1"/>
</dbReference>
<dbReference type="PANTHER" id="PTHR14269">
    <property type="entry name" value="CDP-DIACYLGLYCEROL--GLYCEROL-3-PHOSPHATE 3-PHOSPHATIDYLTRANSFERASE-RELATED"/>
    <property type="match status" value="1"/>
</dbReference>
<dbReference type="InterPro" id="IPR023214">
    <property type="entry name" value="HAD_sf"/>
</dbReference>
<proteinExistence type="predicted"/>
<dbReference type="InterPro" id="IPR036412">
    <property type="entry name" value="HAD-like_sf"/>
</dbReference>
<keyword evidence="2" id="KW-1185">Reference proteome</keyword>
<gene>
    <name evidence="1" type="ORF">CANVERA_P2429</name>
</gene>
<comment type="caution">
    <text evidence="1">The sequence shown here is derived from an EMBL/GenBank/DDBJ whole genome shotgun (WGS) entry which is preliminary data.</text>
</comment>
<dbReference type="Pfam" id="PF13344">
    <property type="entry name" value="Hydrolase_6"/>
    <property type="match status" value="1"/>
</dbReference>
<dbReference type="GO" id="GO:0005739">
    <property type="term" value="C:mitochondrion"/>
    <property type="evidence" value="ECO:0007669"/>
    <property type="project" value="TreeGrafter"/>
</dbReference>
<dbReference type="InterPro" id="IPR006353">
    <property type="entry name" value="HAD-SF_hydro_IIA_CECR5"/>
</dbReference>
<dbReference type="InterPro" id="IPR006357">
    <property type="entry name" value="HAD-SF_hydro_IIA"/>
</dbReference>
<dbReference type="InterPro" id="IPR050324">
    <property type="entry name" value="CDP-alcohol_PTase-I"/>
</dbReference>
<name>A0A9W4XL91_9ASCO</name>
<dbReference type="AlphaFoldDB" id="A0A9W4XL91"/>
<dbReference type="GO" id="GO:0046474">
    <property type="term" value="P:glycerophospholipid biosynthetic process"/>
    <property type="evidence" value="ECO:0007669"/>
    <property type="project" value="TreeGrafter"/>
</dbReference>
<dbReference type="Proteomes" id="UP001152885">
    <property type="component" value="Unassembled WGS sequence"/>
</dbReference>
<accession>A0A9W4XL91</accession>